<evidence type="ECO:0000313" key="7">
    <source>
        <dbReference type="Proteomes" id="UP000691718"/>
    </source>
</evidence>
<dbReference type="CDD" id="cd15489">
    <property type="entry name" value="PHD_SF"/>
    <property type="match status" value="1"/>
</dbReference>
<dbReference type="PANTHER" id="PTHR33395:SF22">
    <property type="entry name" value="REVERSE TRANSCRIPTASE DOMAIN-CONTAINING PROTEIN"/>
    <property type="match status" value="1"/>
</dbReference>
<comment type="caution">
    <text evidence="6">The sequence shown here is derived from an EMBL/GenBank/DDBJ whole genome shotgun (WGS) entry which is preliminary data.</text>
</comment>
<dbReference type="Pfam" id="PF00628">
    <property type="entry name" value="PHD"/>
    <property type="match status" value="1"/>
</dbReference>
<evidence type="ECO:0000259" key="5">
    <source>
        <dbReference type="Pfam" id="PF00628"/>
    </source>
</evidence>
<proteinExistence type="predicted"/>
<evidence type="ECO:0000256" key="1">
    <source>
        <dbReference type="ARBA" id="ARBA00022723"/>
    </source>
</evidence>
<protein>
    <submittedName>
        <fullName evidence="6">(apollo) hypothetical protein</fullName>
    </submittedName>
</protein>
<dbReference type="OrthoDB" id="5984028at2759"/>
<dbReference type="GO" id="GO:0008270">
    <property type="term" value="F:zinc ion binding"/>
    <property type="evidence" value="ECO:0007669"/>
    <property type="project" value="UniProtKB-KW"/>
</dbReference>
<organism evidence="6 7">
    <name type="scientific">Parnassius apollo</name>
    <name type="common">Apollo butterfly</name>
    <name type="synonym">Papilio apollo</name>
    <dbReference type="NCBI Taxonomy" id="110799"/>
    <lineage>
        <taxon>Eukaryota</taxon>
        <taxon>Metazoa</taxon>
        <taxon>Ecdysozoa</taxon>
        <taxon>Arthropoda</taxon>
        <taxon>Hexapoda</taxon>
        <taxon>Insecta</taxon>
        <taxon>Pterygota</taxon>
        <taxon>Neoptera</taxon>
        <taxon>Endopterygota</taxon>
        <taxon>Lepidoptera</taxon>
        <taxon>Glossata</taxon>
        <taxon>Ditrysia</taxon>
        <taxon>Papilionoidea</taxon>
        <taxon>Papilionidae</taxon>
        <taxon>Parnassiinae</taxon>
        <taxon>Parnassini</taxon>
        <taxon>Parnassius</taxon>
        <taxon>Parnassius</taxon>
    </lineage>
</organism>
<keyword evidence="3" id="KW-0862">Zinc</keyword>
<dbReference type="Proteomes" id="UP000691718">
    <property type="component" value="Unassembled WGS sequence"/>
</dbReference>
<gene>
    <name evidence="6" type="ORF">PAPOLLO_LOCUS7092</name>
</gene>
<reference evidence="6" key="1">
    <citation type="submission" date="2021-04" db="EMBL/GenBank/DDBJ databases">
        <authorList>
            <person name="Tunstrom K."/>
        </authorList>
    </citation>
    <scope>NUCLEOTIDE SEQUENCE</scope>
</reference>
<keyword evidence="7" id="KW-1185">Reference proteome</keyword>
<feature type="domain" description="PHD-type" evidence="5">
    <location>
        <begin position="1"/>
        <end position="34"/>
    </location>
</feature>
<dbReference type="PANTHER" id="PTHR33395">
    <property type="entry name" value="TRANSCRIPTASE, PUTATIVE-RELATED-RELATED"/>
    <property type="match status" value="1"/>
</dbReference>
<evidence type="ECO:0000256" key="3">
    <source>
        <dbReference type="ARBA" id="ARBA00022833"/>
    </source>
</evidence>
<evidence type="ECO:0000256" key="4">
    <source>
        <dbReference type="SAM" id="Coils"/>
    </source>
</evidence>
<name>A0A8S3WJI6_PARAO</name>
<dbReference type="InterPro" id="IPR019787">
    <property type="entry name" value="Znf_PHD-finger"/>
</dbReference>
<evidence type="ECO:0000256" key="2">
    <source>
        <dbReference type="ARBA" id="ARBA00022771"/>
    </source>
</evidence>
<evidence type="ECO:0000313" key="6">
    <source>
        <dbReference type="EMBL" id="CAG4964117.1"/>
    </source>
</evidence>
<accession>A0A8S3WJI6</accession>
<dbReference type="EMBL" id="CAJQZP010000493">
    <property type="protein sequence ID" value="CAG4964117.1"/>
    <property type="molecule type" value="Genomic_DNA"/>
</dbReference>
<feature type="coiled-coil region" evidence="4">
    <location>
        <begin position="129"/>
        <end position="163"/>
    </location>
</feature>
<keyword evidence="1" id="KW-0479">Metal-binding</keyword>
<dbReference type="AlphaFoldDB" id="A0A8S3WJI6"/>
<keyword evidence="4" id="KW-0175">Coiled coil</keyword>
<keyword evidence="2" id="KW-0863">Zinc-finger</keyword>
<sequence>MQCTECTKLYHLECLSIPSNEDDPTTSTWLCPQCHGTQKLGNNDNTLVRYNPNITVRPGKRQVLNSPLKASDERPITRDEMQEIIKDVVTQFQKTMRITISDILGTELKSLKEEIVDMKKSMNFIYTKYESITKEHAEANDKIKLLETENGALQSKVEDFLEQTAPYLSKDQILKSMKSLDLNKGPGPDCVPPLFIKACVDELVTPIYLIFKKSLKSGLFPDVWKSGKVVPIHKADNVEVVEDIEQFQCDVDRMVNWCRDNGMYLNTNKCYRMKFSRKIKSLNTSYKINGDIIKKTEEVRDLGIVFDKKLTFVPHIEHTLTTRAYRML</sequence>